<sequence length="279" mass="31986">MNKFLEQLEILKTTFSELPEECLIDAIERMDQTVEQLSRSVVFVEGDPQADYLADMGKDVVQDFLHTTDFDFFSSAPSTSSNDFPIQFPNFPSTDIQQIAASPLYCYTCGEGFNNRKALYRHGKSTNHSTRPSKCHQEVEAQGEEIQKTLRIQTSSDSDERRPVENLNSLRGPCDISLAALHLGQEDFLESTSFLENSEHDEDGESNISCFECKRIFTNRKALYRHGQQTNHRLRLRRATKVKGGPIRCTKCKYSTDKSMNFRAHLRRNHSETPRDNVF</sequence>
<dbReference type="GeneID" id="9828046"/>
<keyword evidence="1" id="KW-0862">Zinc</keyword>
<dbReference type="KEGG" id="crq:GCK72_021610"/>
<evidence type="ECO:0000256" key="1">
    <source>
        <dbReference type="PROSITE-ProRule" id="PRU00042"/>
    </source>
</evidence>
<gene>
    <name evidence="3" type="ORF">GCK72_021610</name>
</gene>
<evidence type="ECO:0000313" key="4">
    <source>
        <dbReference type="Proteomes" id="UP000483820"/>
    </source>
</evidence>
<dbReference type="Proteomes" id="UP000483820">
    <property type="component" value="Chromosome V"/>
</dbReference>
<evidence type="ECO:0000259" key="2">
    <source>
        <dbReference type="PROSITE" id="PS50157"/>
    </source>
</evidence>
<feature type="domain" description="C2H2-type" evidence="2">
    <location>
        <begin position="104"/>
        <end position="132"/>
    </location>
</feature>
<accession>A0A6A5GKK3</accession>
<dbReference type="Gene3D" id="3.30.160.60">
    <property type="entry name" value="Classic Zinc Finger"/>
    <property type="match status" value="1"/>
</dbReference>
<comment type="caution">
    <text evidence="3">The sequence shown here is derived from an EMBL/GenBank/DDBJ whole genome shotgun (WGS) entry which is preliminary data.</text>
</comment>
<dbReference type="RefSeq" id="XP_003098076.2">
    <property type="nucleotide sequence ID" value="XM_003098028.2"/>
</dbReference>
<dbReference type="EMBL" id="WUAV01000005">
    <property type="protein sequence ID" value="KAF1755042.1"/>
    <property type="molecule type" value="Genomic_DNA"/>
</dbReference>
<name>A0A6A5GKK3_CAERE</name>
<dbReference type="GO" id="GO:0008270">
    <property type="term" value="F:zinc ion binding"/>
    <property type="evidence" value="ECO:0007669"/>
    <property type="project" value="UniProtKB-KW"/>
</dbReference>
<keyword evidence="1" id="KW-0479">Metal-binding</keyword>
<dbReference type="SUPFAM" id="SSF57667">
    <property type="entry name" value="beta-beta-alpha zinc fingers"/>
    <property type="match status" value="1"/>
</dbReference>
<dbReference type="CTD" id="9828046"/>
<dbReference type="PROSITE" id="PS50157">
    <property type="entry name" value="ZINC_FINGER_C2H2_2"/>
    <property type="match status" value="1"/>
</dbReference>
<keyword evidence="1" id="KW-0863">Zinc-finger</keyword>
<proteinExistence type="predicted"/>
<evidence type="ECO:0000313" key="3">
    <source>
        <dbReference type="EMBL" id="KAF1755042.1"/>
    </source>
</evidence>
<protein>
    <recommendedName>
        <fullName evidence="2">C2H2-type domain-containing protein</fullName>
    </recommendedName>
</protein>
<dbReference type="SMART" id="SM00355">
    <property type="entry name" value="ZnF_C2H2"/>
    <property type="match status" value="3"/>
</dbReference>
<reference evidence="3 4" key="1">
    <citation type="submission" date="2019-12" db="EMBL/GenBank/DDBJ databases">
        <title>Chromosome-level assembly of the Caenorhabditis remanei genome.</title>
        <authorList>
            <person name="Teterina A.A."/>
            <person name="Willis J.H."/>
            <person name="Phillips P.C."/>
        </authorList>
    </citation>
    <scope>NUCLEOTIDE SEQUENCE [LARGE SCALE GENOMIC DNA]</scope>
    <source>
        <strain evidence="3 4">PX506</strain>
        <tissue evidence="3">Whole organism</tissue>
    </source>
</reference>
<dbReference type="InterPro" id="IPR036236">
    <property type="entry name" value="Znf_C2H2_sf"/>
</dbReference>
<organism evidence="3 4">
    <name type="scientific">Caenorhabditis remanei</name>
    <name type="common">Caenorhabditis vulgaris</name>
    <dbReference type="NCBI Taxonomy" id="31234"/>
    <lineage>
        <taxon>Eukaryota</taxon>
        <taxon>Metazoa</taxon>
        <taxon>Ecdysozoa</taxon>
        <taxon>Nematoda</taxon>
        <taxon>Chromadorea</taxon>
        <taxon>Rhabditida</taxon>
        <taxon>Rhabditina</taxon>
        <taxon>Rhabditomorpha</taxon>
        <taxon>Rhabditoidea</taxon>
        <taxon>Rhabditidae</taxon>
        <taxon>Peloderinae</taxon>
        <taxon>Caenorhabditis</taxon>
    </lineage>
</organism>
<dbReference type="AlphaFoldDB" id="A0A6A5GKK3"/>
<dbReference type="InterPro" id="IPR013087">
    <property type="entry name" value="Znf_C2H2_type"/>
</dbReference>
<dbReference type="PROSITE" id="PS00028">
    <property type="entry name" value="ZINC_FINGER_C2H2_1"/>
    <property type="match status" value="2"/>
</dbReference>